<comment type="caution">
    <text evidence="3">The sequence shown here is derived from an EMBL/GenBank/DDBJ whole genome shotgun (WGS) entry which is preliminary data.</text>
</comment>
<name>A0A1Y2EQ89_9BASI</name>
<dbReference type="PANTHER" id="PTHR12459:SF15">
    <property type="entry name" value="TRANSMEMBRANE PROTEIN 135"/>
    <property type="match status" value="1"/>
</dbReference>
<feature type="region of interest" description="Disordered" evidence="1">
    <location>
        <begin position="1"/>
        <end position="25"/>
    </location>
</feature>
<dbReference type="InterPro" id="IPR026749">
    <property type="entry name" value="Tmem135"/>
</dbReference>
<dbReference type="OrthoDB" id="4021778at2759"/>
<keyword evidence="2" id="KW-0472">Membrane</keyword>
<gene>
    <name evidence="3" type="ORF">BCR35DRAFT_354136</name>
</gene>
<protein>
    <recommendedName>
        <fullName evidence="5">Integral membrane protein</fullName>
    </recommendedName>
</protein>
<keyword evidence="2" id="KW-1133">Transmembrane helix</keyword>
<sequence>MPTSPSTPLPTGARPSNPPPSSHLPQPLRALQLRLQKLQDTSDPSTLPFLRAYAIGFAASFLPALLRVLLSSRRVSVSKLASRSLKALQRALSPRGLAMGFGVAVGGAKWGESRVEGAVRASYFAGLRKLEARRRGKRPKIEEIEEDEEATRKATDKHEAIVKALSTFLSATLASFVSISLLQSRSPSSPKRRQPEDTADLQLGFSPYQSLTTEDAGASTARRPPSPSSAILRPAVQSPTLDLSLFIFVRATDVFVRGLYEATAITSGRRGALLAFLASHADTLVFWASCWRIMWCWFYLPDRLPPTYNKWILKLARMDPRLLRLLQYARNNEYVYGQRPSREVAIMCEEIASGVGREASFVNPQYLKRLDCSVVHGKVGRGTCEANAVKRFIAAFRDCLLIYLPVHLVPQLLFNLKGLSKSPSASIIHILLAASRSSAFLATFVASIYASVCLVRTRIPLLLLPNINPQIWDSGLCTGLGCFLCGFSVLIENKRRRREMALYVAPRALYATMEELVPRFLLHGKAADALARWAEKSIFALSTGTVVSAAVHRPDLVSGVVRGVVGYAVGDWGGKGVSRRRK</sequence>
<feature type="transmembrane region" description="Helical" evidence="2">
    <location>
        <begin position="471"/>
        <end position="491"/>
    </location>
</feature>
<evidence type="ECO:0000313" key="3">
    <source>
        <dbReference type="EMBL" id="ORY73454.1"/>
    </source>
</evidence>
<evidence type="ECO:0000313" key="4">
    <source>
        <dbReference type="Proteomes" id="UP000193467"/>
    </source>
</evidence>
<keyword evidence="2" id="KW-0812">Transmembrane</keyword>
<proteinExistence type="predicted"/>
<feature type="transmembrane region" description="Helical" evidence="2">
    <location>
        <begin position="439"/>
        <end position="459"/>
    </location>
</feature>
<keyword evidence="4" id="KW-1185">Reference proteome</keyword>
<reference evidence="3 4" key="1">
    <citation type="submission" date="2016-07" db="EMBL/GenBank/DDBJ databases">
        <title>Pervasive Adenine N6-methylation of Active Genes in Fungi.</title>
        <authorList>
            <consortium name="DOE Joint Genome Institute"/>
            <person name="Mondo S.J."/>
            <person name="Dannebaum R.O."/>
            <person name="Kuo R.C."/>
            <person name="Labutti K."/>
            <person name="Haridas S."/>
            <person name="Kuo A."/>
            <person name="Salamov A."/>
            <person name="Ahrendt S.R."/>
            <person name="Lipzen A."/>
            <person name="Sullivan W."/>
            <person name="Andreopoulos W.B."/>
            <person name="Clum A."/>
            <person name="Lindquist E."/>
            <person name="Daum C."/>
            <person name="Ramamoorthy G.K."/>
            <person name="Gryganskyi A."/>
            <person name="Culley D."/>
            <person name="Magnuson J.K."/>
            <person name="James T.Y."/>
            <person name="O'Malley M.A."/>
            <person name="Stajich J.E."/>
            <person name="Spatafora J.W."/>
            <person name="Visel A."/>
            <person name="Grigoriev I.V."/>
        </authorList>
    </citation>
    <scope>NUCLEOTIDE SEQUENCE [LARGE SCALE GENOMIC DNA]</scope>
    <source>
        <strain evidence="3 4">62-1032</strain>
    </source>
</reference>
<dbReference type="Proteomes" id="UP000193467">
    <property type="component" value="Unassembled WGS sequence"/>
</dbReference>
<dbReference type="EMBL" id="MCGR01000046">
    <property type="protein sequence ID" value="ORY73454.1"/>
    <property type="molecule type" value="Genomic_DNA"/>
</dbReference>
<feature type="transmembrane region" description="Helical" evidence="2">
    <location>
        <begin position="50"/>
        <end position="70"/>
    </location>
</feature>
<evidence type="ECO:0000256" key="1">
    <source>
        <dbReference type="SAM" id="MobiDB-lite"/>
    </source>
</evidence>
<organism evidence="3 4">
    <name type="scientific">Leucosporidium creatinivorum</name>
    <dbReference type="NCBI Taxonomy" id="106004"/>
    <lineage>
        <taxon>Eukaryota</taxon>
        <taxon>Fungi</taxon>
        <taxon>Dikarya</taxon>
        <taxon>Basidiomycota</taxon>
        <taxon>Pucciniomycotina</taxon>
        <taxon>Microbotryomycetes</taxon>
        <taxon>Leucosporidiales</taxon>
        <taxon>Leucosporidium</taxon>
    </lineage>
</organism>
<accession>A0A1Y2EQ89</accession>
<evidence type="ECO:0008006" key="5">
    <source>
        <dbReference type="Google" id="ProtNLM"/>
    </source>
</evidence>
<dbReference type="InParanoid" id="A0A1Y2EQ89"/>
<dbReference type="PANTHER" id="PTHR12459">
    <property type="entry name" value="TRANSMEMBRANE PROTEIN 135-RELATED"/>
    <property type="match status" value="1"/>
</dbReference>
<evidence type="ECO:0000256" key="2">
    <source>
        <dbReference type="SAM" id="Phobius"/>
    </source>
</evidence>
<dbReference type="AlphaFoldDB" id="A0A1Y2EQ89"/>